<feature type="domain" description="ABM" evidence="1">
    <location>
        <begin position="3"/>
        <end position="94"/>
    </location>
</feature>
<comment type="caution">
    <text evidence="2">The sequence shown here is derived from an EMBL/GenBank/DDBJ whole genome shotgun (WGS) entry which is preliminary data.</text>
</comment>
<keyword evidence="2" id="KW-0503">Monooxygenase</keyword>
<dbReference type="Proteomes" id="UP000070578">
    <property type="component" value="Unassembled WGS sequence"/>
</dbReference>
<gene>
    <name evidence="2" type="ORF">AWT59_2559</name>
</gene>
<evidence type="ECO:0000259" key="1">
    <source>
        <dbReference type="PROSITE" id="PS51725"/>
    </source>
</evidence>
<dbReference type="PANTHER" id="PTHR33336:SF15">
    <property type="entry name" value="ABM DOMAIN-CONTAINING PROTEIN"/>
    <property type="match status" value="1"/>
</dbReference>
<evidence type="ECO:0000313" key="2">
    <source>
        <dbReference type="EMBL" id="KXS31328.1"/>
    </source>
</evidence>
<accession>A0A139BQX4</accession>
<proteinExistence type="predicted"/>
<dbReference type="PROSITE" id="PS51725">
    <property type="entry name" value="ABM"/>
    <property type="match status" value="1"/>
</dbReference>
<dbReference type="Gene3D" id="3.30.70.100">
    <property type="match status" value="1"/>
</dbReference>
<keyword evidence="2" id="KW-0560">Oxidoreductase</keyword>
<dbReference type="SUPFAM" id="SSF54909">
    <property type="entry name" value="Dimeric alpha+beta barrel"/>
    <property type="match status" value="1"/>
</dbReference>
<reference evidence="2 3" key="1">
    <citation type="submission" date="2016-02" db="EMBL/GenBank/DDBJ databases">
        <authorList>
            <person name="Wen L."/>
            <person name="He K."/>
            <person name="Yang H."/>
        </authorList>
    </citation>
    <scope>NUCLEOTIDE SEQUENCE [LARGE SCALE GENOMIC DNA]</scope>
    <source>
        <strain evidence="2">ShG14-8</strain>
    </source>
</reference>
<dbReference type="AlphaFoldDB" id="A0A139BQX4"/>
<dbReference type="Pfam" id="PF03992">
    <property type="entry name" value="ABM"/>
    <property type="match status" value="1"/>
</dbReference>
<dbReference type="EMBL" id="LSLI01000082">
    <property type="protein sequence ID" value="KXS31328.1"/>
    <property type="molecule type" value="Genomic_DNA"/>
</dbReference>
<name>A0A139BQX4_9PROT</name>
<sequence>MAFVVAAIWKAKPGEEGRIQEVIRIMTPLSRREPGNLFYQAQVSAQDPAKFFLYEQYASEQAYEEHKASEHFRKHVFGYALQYLEAREVATYETIDV</sequence>
<protein>
    <submittedName>
        <fullName evidence="2">Antibiotic biosynthesis monooxygenase</fullName>
    </submittedName>
</protein>
<dbReference type="InterPro" id="IPR011008">
    <property type="entry name" value="Dimeric_a/b-barrel"/>
</dbReference>
<dbReference type="PATRIC" id="fig|1796491.3.peg.2788"/>
<dbReference type="GO" id="GO:0004497">
    <property type="term" value="F:monooxygenase activity"/>
    <property type="evidence" value="ECO:0007669"/>
    <property type="project" value="UniProtKB-KW"/>
</dbReference>
<organism evidence="2 3">
    <name type="scientific">Candidatus Gallionella acididurans</name>
    <dbReference type="NCBI Taxonomy" id="1796491"/>
    <lineage>
        <taxon>Bacteria</taxon>
        <taxon>Pseudomonadati</taxon>
        <taxon>Pseudomonadota</taxon>
        <taxon>Betaproteobacteria</taxon>
        <taxon>Nitrosomonadales</taxon>
        <taxon>Gallionellaceae</taxon>
        <taxon>Gallionella</taxon>
    </lineage>
</organism>
<reference evidence="2 3" key="2">
    <citation type="submission" date="2016-03" db="EMBL/GenBank/DDBJ databases">
        <title>New uncultured bacterium of the family Gallionellaceae from acid mine drainage: description and reconstruction of genome based on metagenomic analysis of microbial community.</title>
        <authorList>
            <person name="Kadnikov V."/>
            <person name="Ivasenko D."/>
            <person name="Beletsky A."/>
            <person name="Mardanov A."/>
            <person name="Danilova E."/>
            <person name="Pimenov N."/>
            <person name="Karnachuk O."/>
            <person name="Ravin N."/>
        </authorList>
    </citation>
    <scope>NUCLEOTIDE SEQUENCE [LARGE SCALE GENOMIC DNA]</scope>
    <source>
        <strain evidence="2">ShG14-8</strain>
    </source>
</reference>
<dbReference type="InterPro" id="IPR050744">
    <property type="entry name" value="AI-2_Isomerase_LsrG"/>
</dbReference>
<dbReference type="InterPro" id="IPR007138">
    <property type="entry name" value="ABM_dom"/>
</dbReference>
<dbReference type="PANTHER" id="PTHR33336">
    <property type="entry name" value="QUINOL MONOOXYGENASE YGIN-RELATED"/>
    <property type="match status" value="1"/>
</dbReference>
<evidence type="ECO:0000313" key="3">
    <source>
        <dbReference type="Proteomes" id="UP000070578"/>
    </source>
</evidence>